<dbReference type="Proteomes" id="UP000637906">
    <property type="component" value="Unassembled WGS sequence"/>
</dbReference>
<comment type="catalytic activity">
    <reaction evidence="6 7">
        <text>tRNA(Tyr) + L-tyrosine + ATP = L-tyrosyl-tRNA(Tyr) + AMP + diphosphate + H(+)</text>
        <dbReference type="Rhea" id="RHEA:10220"/>
        <dbReference type="Rhea" id="RHEA-COMP:9706"/>
        <dbReference type="Rhea" id="RHEA-COMP:9707"/>
        <dbReference type="ChEBI" id="CHEBI:15378"/>
        <dbReference type="ChEBI" id="CHEBI:30616"/>
        <dbReference type="ChEBI" id="CHEBI:33019"/>
        <dbReference type="ChEBI" id="CHEBI:58315"/>
        <dbReference type="ChEBI" id="CHEBI:78442"/>
        <dbReference type="ChEBI" id="CHEBI:78536"/>
        <dbReference type="ChEBI" id="CHEBI:456215"/>
        <dbReference type="EC" id="6.1.1.1"/>
    </reaction>
</comment>
<dbReference type="EC" id="6.1.1.1" evidence="7"/>
<dbReference type="SUPFAM" id="SSF52374">
    <property type="entry name" value="Nucleotidylyl transferase"/>
    <property type="match status" value="1"/>
</dbReference>
<evidence type="ECO:0000256" key="8">
    <source>
        <dbReference type="PROSITE-ProRule" id="PRU00182"/>
    </source>
</evidence>
<dbReference type="InterPro" id="IPR002307">
    <property type="entry name" value="Tyr-tRNA-ligase"/>
</dbReference>
<dbReference type="PANTHER" id="PTHR11766">
    <property type="entry name" value="TYROSYL-TRNA SYNTHETASE"/>
    <property type="match status" value="1"/>
</dbReference>
<evidence type="ECO:0000313" key="10">
    <source>
        <dbReference type="Proteomes" id="UP000637906"/>
    </source>
</evidence>
<feature type="binding site" evidence="7">
    <location>
        <position position="173"/>
    </location>
    <ligand>
        <name>L-tyrosine</name>
        <dbReference type="ChEBI" id="CHEBI:58315"/>
    </ligand>
</feature>
<dbReference type="FunFam" id="1.10.240.10:FF:000001">
    <property type="entry name" value="Tyrosine--tRNA ligase"/>
    <property type="match status" value="1"/>
</dbReference>
<feature type="binding site" evidence="7">
    <location>
        <position position="36"/>
    </location>
    <ligand>
        <name>L-tyrosine</name>
        <dbReference type="ChEBI" id="CHEBI:58315"/>
    </ligand>
</feature>
<dbReference type="InterPro" id="IPR002305">
    <property type="entry name" value="aa-tRNA-synth_Ic"/>
</dbReference>
<comment type="caution">
    <text evidence="9">The sequence shown here is derived from an EMBL/GenBank/DDBJ whole genome shotgun (WGS) entry which is preliminary data.</text>
</comment>
<evidence type="ECO:0000256" key="6">
    <source>
        <dbReference type="ARBA" id="ARBA00048248"/>
    </source>
</evidence>
<dbReference type="GO" id="GO:0006437">
    <property type="term" value="P:tyrosyl-tRNA aminoacylation"/>
    <property type="evidence" value="ECO:0007669"/>
    <property type="project" value="UniProtKB-UniRule"/>
</dbReference>
<protein>
    <recommendedName>
        <fullName evidence="7">Tyrosine--tRNA ligase</fullName>
        <ecNumber evidence="7">6.1.1.1</ecNumber>
    </recommendedName>
    <alternativeName>
        <fullName evidence="7">Tyrosyl-tRNA synthetase</fullName>
        <shortName evidence="7">TyrRS</shortName>
    </alternativeName>
</protein>
<dbReference type="NCBIfam" id="TIGR00234">
    <property type="entry name" value="tyrS"/>
    <property type="match status" value="1"/>
</dbReference>
<dbReference type="CDD" id="cd00805">
    <property type="entry name" value="TyrRS_core"/>
    <property type="match status" value="1"/>
</dbReference>
<dbReference type="InterPro" id="IPR014729">
    <property type="entry name" value="Rossmann-like_a/b/a_fold"/>
</dbReference>
<keyword evidence="3 7" id="KW-0067">ATP-binding</keyword>
<dbReference type="PANTHER" id="PTHR11766:SF0">
    <property type="entry name" value="TYROSINE--TRNA LIGASE, MITOCHONDRIAL"/>
    <property type="match status" value="1"/>
</dbReference>
<evidence type="ECO:0000256" key="4">
    <source>
        <dbReference type="ARBA" id="ARBA00022917"/>
    </source>
</evidence>
<dbReference type="SUPFAM" id="SSF55174">
    <property type="entry name" value="Alpha-L RNA-binding motif"/>
    <property type="match status" value="1"/>
</dbReference>
<keyword evidence="4 7" id="KW-0648">Protein biosynthesis</keyword>
<keyword evidence="5 7" id="KW-0030">Aminoacyl-tRNA synthetase</keyword>
<dbReference type="Pfam" id="PF00579">
    <property type="entry name" value="tRNA-synt_1b"/>
    <property type="match status" value="1"/>
</dbReference>
<dbReference type="AlphaFoldDB" id="A0A8J3HVG8"/>
<evidence type="ECO:0000256" key="1">
    <source>
        <dbReference type="ARBA" id="ARBA00022598"/>
    </source>
</evidence>
<comment type="subunit">
    <text evidence="7">Homodimer.</text>
</comment>
<dbReference type="InterPro" id="IPR024088">
    <property type="entry name" value="Tyr-tRNA-ligase_bac-type"/>
</dbReference>
<keyword evidence="8" id="KW-0694">RNA-binding</keyword>
<sequence length="411" mass="46387">MRSEFLNFIKDREYLYQCTNLDGLDKLMSNSSVVAYIGFDCTAPSLHIGSLIQIMMLRHLQKFGHKTIILLGGGTTKIGDPTGKDKAREILDENTISSNTSGIKKTLEKFISLEDAILVNNADWLNNLKYIDFLRDVGIHFSINRMLNFDSVKTRLEREQSLSFLEFNYMLLQAYDFVELSRNYECRLQIGGSDQWGNIVNGIELGSKLNLPELFGLTTPLIMTNAGKKMGKTAEGKTIWLDSKMCSPYDYWQYFRNIEDNNLGRFLRLFTELSLDEIKELEFLKDQEINEAKKILATEATKICHGEDAAKDAEKAAIANFENKDSSLLPNVYIEKQKIGDAGISVVELLYITDLVGSKGAVKRLIAGDGFRINDEIITNSNQLVALKDFDASGFIKLSIGKKRHVKVTLL</sequence>
<evidence type="ECO:0000256" key="7">
    <source>
        <dbReference type="HAMAP-Rule" id="MF_02006"/>
    </source>
</evidence>
<name>A0A8J3HVG8_9RICK</name>
<dbReference type="GO" id="GO:0005829">
    <property type="term" value="C:cytosol"/>
    <property type="evidence" value="ECO:0007669"/>
    <property type="project" value="TreeGrafter"/>
</dbReference>
<dbReference type="Gene3D" id="3.40.50.620">
    <property type="entry name" value="HUPs"/>
    <property type="match status" value="1"/>
</dbReference>
<comment type="function">
    <text evidence="7">Catalyzes the attachment of tyrosine to tRNA(Tyr) in a two-step reaction: tyrosine is first activated by ATP to form Tyr-AMP and then transferred to the acceptor end of tRNA(Tyr).</text>
</comment>
<comment type="subcellular location">
    <subcellularLocation>
        <location evidence="7">Cytoplasm</location>
    </subcellularLocation>
</comment>
<dbReference type="PROSITE" id="PS50889">
    <property type="entry name" value="S4"/>
    <property type="match status" value="1"/>
</dbReference>
<dbReference type="Gene3D" id="1.10.240.10">
    <property type="entry name" value="Tyrosyl-Transfer RNA Synthetase"/>
    <property type="match status" value="1"/>
</dbReference>
<dbReference type="GO" id="GO:0004831">
    <property type="term" value="F:tyrosine-tRNA ligase activity"/>
    <property type="evidence" value="ECO:0007669"/>
    <property type="project" value="UniProtKB-UniRule"/>
</dbReference>
<gene>
    <name evidence="7 9" type="primary">tyrS</name>
    <name evidence="9" type="ORF">sL5_07370</name>
</gene>
<dbReference type="GO" id="GO:0005524">
    <property type="term" value="F:ATP binding"/>
    <property type="evidence" value="ECO:0007669"/>
    <property type="project" value="UniProtKB-UniRule"/>
</dbReference>
<feature type="short sequence motif" description="'HIGH' region" evidence="7">
    <location>
        <begin position="41"/>
        <end position="50"/>
    </location>
</feature>
<dbReference type="EMBL" id="BNGU01000031">
    <property type="protein sequence ID" value="GHM59744.1"/>
    <property type="molecule type" value="Genomic_DNA"/>
</dbReference>
<evidence type="ECO:0000313" key="9">
    <source>
        <dbReference type="EMBL" id="GHM59744.1"/>
    </source>
</evidence>
<dbReference type="HAMAP" id="MF_02006">
    <property type="entry name" value="Tyr_tRNA_synth_type1"/>
    <property type="match status" value="1"/>
</dbReference>
<keyword evidence="7" id="KW-0963">Cytoplasm</keyword>
<evidence type="ECO:0000256" key="3">
    <source>
        <dbReference type="ARBA" id="ARBA00022840"/>
    </source>
</evidence>
<evidence type="ECO:0000256" key="2">
    <source>
        <dbReference type="ARBA" id="ARBA00022741"/>
    </source>
</evidence>
<keyword evidence="1 7" id="KW-0436">Ligase</keyword>
<comment type="similarity">
    <text evidence="7">Belongs to the class-I aminoacyl-tRNA synthetase family. TyrS type 1 subfamily.</text>
</comment>
<reference evidence="9 10" key="1">
    <citation type="journal article" date="2021" name="Microb. Ecol.">
        <title>Candidatus Mesenet longicola: Novel Endosymbionts of Brontispa longissima that Induce Cytoplasmic Incompatibility.</title>
        <authorList>
            <person name="Takano S."/>
            <person name="Gotoh Y."/>
            <person name="Hayashi T."/>
        </authorList>
    </citation>
    <scope>NUCLEOTIDE SEQUENCE [LARGE SCALE GENOMIC DNA]</scope>
    <source>
        <strain evidence="9">L5</strain>
    </source>
</reference>
<dbReference type="Gene3D" id="3.10.290.10">
    <property type="entry name" value="RNA-binding S4 domain"/>
    <property type="match status" value="1"/>
</dbReference>
<keyword evidence="2 7" id="KW-0547">Nucleotide-binding</keyword>
<feature type="binding site" evidence="7">
    <location>
        <position position="169"/>
    </location>
    <ligand>
        <name>L-tyrosine</name>
        <dbReference type="ChEBI" id="CHEBI:58315"/>
    </ligand>
</feature>
<proteinExistence type="inferred from homology"/>
<dbReference type="InterPro" id="IPR024107">
    <property type="entry name" value="Tyr-tRNA-ligase_bac_1"/>
</dbReference>
<feature type="short sequence motif" description="'KMSKS' region" evidence="7">
    <location>
        <begin position="229"/>
        <end position="233"/>
    </location>
</feature>
<accession>A0A8J3HVG8</accession>
<dbReference type="InterPro" id="IPR036986">
    <property type="entry name" value="S4_RNA-bd_sf"/>
</dbReference>
<keyword evidence="10" id="KW-1185">Reference proteome</keyword>
<dbReference type="PRINTS" id="PR01040">
    <property type="entry name" value="TRNASYNTHTYR"/>
</dbReference>
<dbReference type="GO" id="GO:0003723">
    <property type="term" value="F:RNA binding"/>
    <property type="evidence" value="ECO:0007669"/>
    <property type="project" value="UniProtKB-KW"/>
</dbReference>
<organism evidence="9 10">
    <name type="scientific">Candidatus Mesenet longicola</name>
    <dbReference type="NCBI Taxonomy" id="1892558"/>
    <lineage>
        <taxon>Bacteria</taxon>
        <taxon>Pseudomonadati</taxon>
        <taxon>Pseudomonadota</taxon>
        <taxon>Alphaproteobacteria</taxon>
        <taxon>Rickettsiales</taxon>
        <taxon>Anaplasmataceae</taxon>
        <taxon>Candidatus Mesenet</taxon>
    </lineage>
</organism>
<feature type="binding site" evidence="7">
    <location>
        <position position="232"/>
    </location>
    <ligand>
        <name>ATP</name>
        <dbReference type="ChEBI" id="CHEBI:30616"/>
    </ligand>
</feature>
<evidence type="ECO:0000256" key="5">
    <source>
        <dbReference type="ARBA" id="ARBA00023146"/>
    </source>
</evidence>